<name>A0A9X1B3L6_9GAMM</name>
<dbReference type="GO" id="GO:0000287">
    <property type="term" value="F:magnesium ion binding"/>
    <property type="evidence" value="ECO:0007669"/>
    <property type="project" value="UniProtKB-UniRule"/>
</dbReference>
<protein>
    <recommendedName>
        <fullName evidence="5">Ribonuclease VapC</fullName>
        <shortName evidence="5">RNase VapC</shortName>
        <ecNumber evidence="5">3.1.-.-</ecNumber>
    </recommendedName>
    <alternativeName>
        <fullName evidence="5">Toxin VapC</fullName>
    </alternativeName>
</protein>
<dbReference type="InterPro" id="IPR022907">
    <property type="entry name" value="VapC_family"/>
</dbReference>
<evidence type="ECO:0000256" key="1">
    <source>
        <dbReference type="ARBA" id="ARBA00022649"/>
    </source>
</evidence>
<dbReference type="CDD" id="cd18692">
    <property type="entry name" value="PIN_VapC-like"/>
    <property type="match status" value="1"/>
</dbReference>
<keyword evidence="1 5" id="KW-1277">Toxin-antitoxin system</keyword>
<feature type="binding site" evidence="5">
    <location>
        <position position="8"/>
    </location>
    <ligand>
        <name>Mg(2+)</name>
        <dbReference type="ChEBI" id="CHEBI:18420"/>
    </ligand>
</feature>
<evidence type="ECO:0000259" key="6">
    <source>
        <dbReference type="Pfam" id="PF01850"/>
    </source>
</evidence>
<dbReference type="RefSeq" id="WP_200242284.1">
    <property type="nucleotide sequence ID" value="NZ_NRRY01000011.1"/>
</dbReference>
<keyword evidence="5" id="KW-0460">Magnesium</keyword>
<dbReference type="GO" id="GO:0004540">
    <property type="term" value="F:RNA nuclease activity"/>
    <property type="evidence" value="ECO:0007669"/>
    <property type="project" value="InterPro"/>
</dbReference>
<dbReference type="Pfam" id="PF01850">
    <property type="entry name" value="PIN"/>
    <property type="match status" value="1"/>
</dbReference>
<evidence type="ECO:0000313" key="7">
    <source>
        <dbReference type="EMBL" id="MBK1618540.1"/>
    </source>
</evidence>
<reference evidence="7 8" key="1">
    <citation type="journal article" date="2020" name="Microorganisms">
        <title>Osmotic Adaptation and Compatible Solute Biosynthesis of Phototrophic Bacteria as Revealed from Genome Analyses.</title>
        <authorList>
            <person name="Imhoff J.F."/>
            <person name="Rahn T."/>
            <person name="Kunzel S."/>
            <person name="Keller A."/>
            <person name="Neulinger S.C."/>
        </authorList>
    </citation>
    <scope>NUCLEOTIDE SEQUENCE [LARGE SCALE GENOMIC DNA]</scope>
    <source>
        <strain evidence="7 8">DSM 25653</strain>
    </source>
</reference>
<evidence type="ECO:0000256" key="3">
    <source>
        <dbReference type="ARBA" id="ARBA00022723"/>
    </source>
</evidence>
<dbReference type="GO" id="GO:0016787">
    <property type="term" value="F:hydrolase activity"/>
    <property type="evidence" value="ECO:0007669"/>
    <property type="project" value="UniProtKB-KW"/>
</dbReference>
<dbReference type="InterPro" id="IPR029060">
    <property type="entry name" value="PIN-like_dom_sf"/>
</dbReference>
<dbReference type="Proteomes" id="UP001138768">
    <property type="component" value="Unassembled WGS sequence"/>
</dbReference>
<dbReference type="Gene3D" id="3.40.50.1010">
    <property type="entry name" value="5'-nuclease"/>
    <property type="match status" value="1"/>
</dbReference>
<dbReference type="InterPro" id="IPR002716">
    <property type="entry name" value="PIN_dom"/>
</dbReference>
<dbReference type="EC" id="3.1.-.-" evidence="5"/>
<dbReference type="AlphaFoldDB" id="A0A9X1B3L6"/>
<keyword evidence="3 5" id="KW-0479">Metal-binding</keyword>
<gene>
    <name evidence="5" type="primary">vapC</name>
    <name evidence="7" type="ORF">CKO42_08825</name>
</gene>
<keyword evidence="5" id="KW-0800">Toxin</keyword>
<feature type="binding site" evidence="5">
    <location>
        <position position="104"/>
    </location>
    <ligand>
        <name>Mg(2+)</name>
        <dbReference type="ChEBI" id="CHEBI:18420"/>
    </ligand>
</feature>
<evidence type="ECO:0000313" key="8">
    <source>
        <dbReference type="Proteomes" id="UP001138768"/>
    </source>
</evidence>
<keyword evidence="2 5" id="KW-0540">Nuclease</keyword>
<comment type="function">
    <text evidence="5">Toxic component of a toxin-antitoxin (TA) system. An RNase.</text>
</comment>
<accession>A0A9X1B3L6</accession>
<comment type="cofactor">
    <cofactor evidence="5">
        <name>Mg(2+)</name>
        <dbReference type="ChEBI" id="CHEBI:18420"/>
    </cofactor>
</comment>
<comment type="caution">
    <text evidence="7">The sequence shown here is derived from an EMBL/GenBank/DDBJ whole genome shotgun (WGS) entry which is preliminary data.</text>
</comment>
<dbReference type="HAMAP" id="MF_00265">
    <property type="entry name" value="VapC_Nob1"/>
    <property type="match status" value="1"/>
</dbReference>
<organism evidence="7 8">
    <name type="scientific">Lamprobacter modestohalophilus</name>
    <dbReference type="NCBI Taxonomy" id="1064514"/>
    <lineage>
        <taxon>Bacteria</taxon>
        <taxon>Pseudomonadati</taxon>
        <taxon>Pseudomonadota</taxon>
        <taxon>Gammaproteobacteria</taxon>
        <taxon>Chromatiales</taxon>
        <taxon>Chromatiaceae</taxon>
        <taxon>Lamprobacter</taxon>
    </lineage>
</organism>
<feature type="domain" description="PIN" evidence="6">
    <location>
        <begin position="5"/>
        <end position="123"/>
    </location>
</feature>
<comment type="similarity">
    <text evidence="5">Belongs to the PINc/VapC protein family.</text>
</comment>
<proteinExistence type="inferred from homology"/>
<evidence type="ECO:0000256" key="4">
    <source>
        <dbReference type="ARBA" id="ARBA00022801"/>
    </source>
</evidence>
<evidence type="ECO:0000256" key="2">
    <source>
        <dbReference type="ARBA" id="ARBA00022722"/>
    </source>
</evidence>
<dbReference type="SUPFAM" id="SSF88723">
    <property type="entry name" value="PIN domain-like"/>
    <property type="match status" value="1"/>
</dbReference>
<keyword evidence="8" id="KW-1185">Reference proteome</keyword>
<dbReference type="GO" id="GO:0090729">
    <property type="term" value="F:toxin activity"/>
    <property type="evidence" value="ECO:0007669"/>
    <property type="project" value="UniProtKB-KW"/>
</dbReference>
<sequence>MSAEVFLDTNIFIYDLDNSDKIKQGIATQIIRSALESGTACISYQVVQECLNVALRKAEVRLDAREADAYLTRVLTPMWRIMPSEKLYRRAITIQERTRYAFYDSLIIAAALESGCSRLYSEDLQHGHEIETLRIKNPFLSAAQP</sequence>
<evidence type="ECO:0000256" key="5">
    <source>
        <dbReference type="HAMAP-Rule" id="MF_00265"/>
    </source>
</evidence>
<dbReference type="EMBL" id="NRRY01000011">
    <property type="protein sequence ID" value="MBK1618540.1"/>
    <property type="molecule type" value="Genomic_DNA"/>
</dbReference>
<keyword evidence="4 5" id="KW-0378">Hydrolase</keyword>